<proteinExistence type="predicted"/>
<dbReference type="EMBL" id="JAVLVT010000003">
    <property type="protein sequence ID" value="MDS1270327.1"/>
    <property type="molecule type" value="Genomic_DNA"/>
</dbReference>
<evidence type="ECO:0000313" key="7">
    <source>
        <dbReference type="Proteomes" id="UP001250214"/>
    </source>
</evidence>
<dbReference type="Gene3D" id="1.10.1660.10">
    <property type="match status" value="1"/>
</dbReference>
<dbReference type="PROSITE" id="PS50937">
    <property type="entry name" value="HTH_MERR_2"/>
    <property type="match status" value="1"/>
</dbReference>
<dbReference type="InterPro" id="IPR009061">
    <property type="entry name" value="DNA-bd_dom_put_sf"/>
</dbReference>
<dbReference type="PANTHER" id="PTHR30204">
    <property type="entry name" value="REDOX-CYCLING DRUG-SENSING TRANSCRIPTIONAL ACTIVATOR SOXR"/>
    <property type="match status" value="1"/>
</dbReference>
<dbReference type="InterPro" id="IPR000551">
    <property type="entry name" value="MerR-type_HTH_dom"/>
</dbReference>
<dbReference type="Proteomes" id="UP001250214">
    <property type="component" value="Unassembled WGS sequence"/>
</dbReference>
<dbReference type="PRINTS" id="PR00040">
    <property type="entry name" value="HTHMERR"/>
</dbReference>
<evidence type="ECO:0000256" key="3">
    <source>
        <dbReference type="ARBA" id="ARBA00023125"/>
    </source>
</evidence>
<dbReference type="Pfam" id="PF13411">
    <property type="entry name" value="MerR_1"/>
    <property type="match status" value="1"/>
</dbReference>
<feature type="domain" description="HTH merR-type" evidence="5">
    <location>
        <begin position="9"/>
        <end position="77"/>
    </location>
</feature>
<keyword evidence="7" id="KW-1185">Reference proteome</keyword>
<reference evidence="7" key="1">
    <citation type="submission" date="2023-07" db="EMBL/GenBank/DDBJ databases">
        <title>Novel species in the genus Lipingzhangella isolated from Sambhar Salt Lake.</title>
        <authorList>
            <person name="Jiya N."/>
            <person name="Kajale S."/>
            <person name="Sharma A."/>
        </authorList>
    </citation>
    <scope>NUCLEOTIDE SEQUENCE [LARGE SCALE GENOMIC DNA]</scope>
    <source>
        <strain evidence="7">LS1_29</strain>
    </source>
</reference>
<keyword evidence="3" id="KW-0238">DNA-binding</keyword>
<keyword evidence="2" id="KW-0805">Transcription regulation</keyword>
<comment type="caution">
    <text evidence="6">The sequence shown here is derived from an EMBL/GenBank/DDBJ whole genome shotgun (WGS) entry which is preliminary data.</text>
</comment>
<dbReference type="RefSeq" id="WP_310911846.1">
    <property type="nucleotide sequence ID" value="NZ_JAVLVT010000003.1"/>
</dbReference>
<keyword evidence="4" id="KW-0804">Transcription</keyword>
<evidence type="ECO:0000259" key="5">
    <source>
        <dbReference type="PROSITE" id="PS50937"/>
    </source>
</evidence>
<evidence type="ECO:0000313" key="6">
    <source>
        <dbReference type="EMBL" id="MDS1270327.1"/>
    </source>
</evidence>
<dbReference type="PANTHER" id="PTHR30204:SF69">
    <property type="entry name" value="MERR-FAMILY TRANSCRIPTIONAL REGULATOR"/>
    <property type="match status" value="1"/>
</dbReference>
<dbReference type="InterPro" id="IPR047057">
    <property type="entry name" value="MerR_fam"/>
</dbReference>
<accession>A0ABU2H4U2</accession>
<dbReference type="SMART" id="SM00422">
    <property type="entry name" value="HTH_MERR"/>
    <property type="match status" value="1"/>
</dbReference>
<gene>
    <name evidence="6" type="ORF">RIF23_08470</name>
</gene>
<evidence type="ECO:0000256" key="1">
    <source>
        <dbReference type="ARBA" id="ARBA00022491"/>
    </source>
</evidence>
<organism evidence="6 7">
    <name type="scientific">Lipingzhangella rawalii</name>
    <dbReference type="NCBI Taxonomy" id="2055835"/>
    <lineage>
        <taxon>Bacteria</taxon>
        <taxon>Bacillati</taxon>
        <taxon>Actinomycetota</taxon>
        <taxon>Actinomycetes</taxon>
        <taxon>Streptosporangiales</taxon>
        <taxon>Nocardiopsidaceae</taxon>
        <taxon>Lipingzhangella</taxon>
    </lineage>
</organism>
<evidence type="ECO:0000256" key="4">
    <source>
        <dbReference type="ARBA" id="ARBA00023163"/>
    </source>
</evidence>
<protein>
    <submittedName>
        <fullName evidence="6">MerR family transcriptional regulator</fullName>
    </submittedName>
</protein>
<evidence type="ECO:0000256" key="2">
    <source>
        <dbReference type="ARBA" id="ARBA00023015"/>
    </source>
</evidence>
<sequence length="88" mass="9752">MSGESAAGRYTISVMAELTGIPIRTLRRYEERGLLDPPRSDGGTRRYTDADLARARRIAQLARDGVNLEGIRRILELEDTTASANHIP</sequence>
<name>A0ABU2H4U2_9ACTN</name>
<dbReference type="SUPFAM" id="SSF46955">
    <property type="entry name" value="Putative DNA-binding domain"/>
    <property type="match status" value="1"/>
</dbReference>
<keyword evidence="1" id="KW-0678">Repressor</keyword>